<name>A0ABU3RTY3_9MICO</name>
<evidence type="ECO:0000256" key="3">
    <source>
        <dbReference type="SAM" id="SignalP"/>
    </source>
</evidence>
<dbReference type="PANTHER" id="PTHR43649:SF29">
    <property type="entry name" value="OSMOPROTECTIVE COMPOUNDS-BINDING PROTEIN GGTB"/>
    <property type="match status" value="1"/>
</dbReference>
<keyword evidence="3" id="KW-0732">Signal</keyword>
<dbReference type="Pfam" id="PF01547">
    <property type="entry name" value="SBP_bac_1"/>
    <property type="match status" value="1"/>
</dbReference>
<protein>
    <submittedName>
        <fullName evidence="4">Extracellular solute-binding protein</fullName>
    </submittedName>
</protein>
<feature type="signal peptide" evidence="3">
    <location>
        <begin position="1"/>
        <end position="27"/>
    </location>
</feature>
<dbReference type="SUPFAM" id="SSF53850">
    <property type="entry name" value="Periplasmic binding protein-like II"/>
    <property type="match status" value="1"/>
</dbReference>
<accession>A0ABU3RTY3</accession>
<reference evidence="4 5" key="1">
    <citation type="submission" date="2023-09" db="EMBL/GenBank/DDBJ databases">
        <title>Microbacterium fusihabitans sp. nov., Microbacterium phycihabitans sp. nov., and Microbacterium cervinum sp. nov., isolated from dried seaweeds of beach.</title>
        <authorList>
            <person name="Lee S.D."/>
        </authorList>
    </citation>
    <scope>NUCLEOTIDE SEQUENCE [LARGE SCALE GENOMIC DNA]</scope>
    <source>
        <strain evidence="4 5">KSW2-21</strain>
    </source>
</reference>
<evidence type="ECO:0000256" key="1">
    <source>
        <dbReference type="ARBA" id="ARBA00008520"/>
    </source>
</evidence>
<dbReference type="PANTHER" id="PTHR43649">
    <property type="entry name" value="ARABINOSE-BINDING PROTEIN-RELATED"/>
    <property type="match status" value="1"/>
</dbReference>
<dbReference type="PROSITE" id="PS51257">
    <property type="entry name" value="PROKAR_LIPOPROTEIN"/>
    <property type="match status" value="1"/>
</dbReference>
<dbReference type="EMBL" id="JAWDIU010000001">
    <property type="protein sequence ID" value="MDU0326368.1"/>
    <property type="molecule type" value="Genomic_DNA"/>
</dbReference>
<dbReference type="InterPro" id="IPR050490">
    <property type="entry name" value="Bact_solute-bd_prot1"/>
</dbReference>
<keyword evidence="5" id="KW-1185">Reference proteome</keyword>
<keyword evidence="2" id="KW-0813">Transport</keyword>
<dbReference type="RefSeq" id="WP_316000979.1">
    <property type="nucleotide sequence ID" value="NZ_JAWDIU010000001.1"/>
</dbReference>
<evidence type="ECO:0000256" key="2">
    <source>
        <dbReference type="ARBA" id="ARBA00022448"/>
    </source>
</evidence>
<evidence type="ECO:0000313" key="5">
    <source>
        <dbReference type="Proteomes" id="UP001256673"/>
    </source>
</evidence>
<organism evidence="4 5">
    <name type="scientific">Microbacterium algihabitans</name>
    <dbReference type="NCBI Taxonomy" id="3075992"/>
    <lineage>
        <taxon>Bacteria</taxon>
        <taxon>Bacillati</taxon>
        <taxon>Actinomycetota</taxon>
        <taxon>Actinomycetes</taxon>
        <taxon>Micrococcales</taxon>
        <taxon>Microbacteriaceae</taxon>
        <taxon>Microbacterium</taxon>
    </lineage>
</organism>
<sequence>MRKKVAAAAVVATLALIATGCSGTAGQAESDGPAQISFLTGSGPDQGSNYTMQKLVDDYGQGATLEMEQLDASMDQRIQLLASQDKLPTFFQVGTPSQIEDLYNNGYIADLEPVLKELGVYDDLSPFSVSIIKGLYGGHLVGLPLEVAVEGFWYNKALFAEEGIEAPQTWDDLTAAAEKLNAAGVQPFATAGAAGWPVTRLVAGYIERSVGPDALSAVADGSAKFTDPAYVKGADVISQWASKGYFGEAPGALDIQTAEDLFLQGKAGIYYQGSWATSSFDDAEKNKIGADNIGWFPIPAVSGGKGDVGQTPANVGLPMAVNAKTLTPQVKDFLKYLVENYGTVALKDKGIISGFATDAKASSPLVAETADRIAGLDQFIPWFEALQSPEGTSASQSGATALISGSLTPEAFMQQVQAAQ</sequence>
<dbReference type="InterPro" id="IPR006059">
    <property type="entry name" value="SBP"/>
</dbReference>
<comment type="caution">
    <text evidence="4">The sequence shown here is derived from an EMBL/GenBank/DDBJ whole genome shotgun (WGS) entry which is preliminary data.</text>
</comment>
<dbReference type="Proteomes" id="UP001256673">
    <property type="component" value="Unassembled WGS sequence"/>
</dbReference>
<comment type="similarity">
    <text evidence="1">Belongs to the bacterial solute-binding protein 1 family.</text>
</comment>
<evidence type="ECO:0000313" key="4">
    <source>
        <dbReference type="EMBL" id="MDU0326368.1"/>
    </source>
</evidence>
<dbReference type="Gene3D" id="3.40.190.10">
    <property type="entry name" value="Periplasmic binding protein-like II"/>
    <property type="match status" value="2"/>
</dbReference>
<feature type="chain" id="PRO_5047297986" evidence="3">
    <location>
        <begin position="28"/>
        <end position="420"/>
    </location>
</feature>
<proteinExistence type="inferred from homology"/>
<gene>
    <name evidence="4" type="ORF">RWH43_06300</name>
</gene>